<dbReference type="Pfam" id="PF14417">
    <property type="entry name" value="MEDS"/>
    <property type="match status" value="1"/>
</dbReference>
<keyword evidence="1" id="KW-0808">Transferase</keyword>
<dbReference type="InterPro" id="IPR025847">
    <property type="entry name" value="MEDS_domain"/>
</dbReference>
<dbReference type="InterPro" id="IPR050267">
    <property type="entry name" value="Anti-sigma-factor_SerPK"/>
</dbReference>
<dbReference type="EMBL" id="BOMQ01000011">
    <property type="protein sequence ID" value="GIE47326.1"/>
    <property type="molecule type" value="Genomic_DNA"/>
</dbReference>
<evidence type="ECO:0000313" key="5">
    <source>
        <dbReference type="Proteomes" id="UP000647172"/>
    </source>
</evidence>
<dbReference type="InterPro" id="IPR003594">
    <property type="entry name" value="HATPase_dom"/>
</dbReference>
<dbReference type="Pfam" id="PF13581">
    <property type="entry name" value="HATPase_c_2"/>
    <property type="match status" value="1"/>
</dbReference>
<evidence type="ECO:0000259" key="3">
    <source>
        <dbReference type="Pfam" id="PF14417"/>
    </source>
</evidence>
<dbReference type="GO" id="GO:0004674">
    <property type="term" value="F:protein serine/threonine kinase activity"/>
    <property type="evidence" value="ECO:0007669"/>
    <property type="project" value="UniProtKB-KW"/>
</dbReference>
<dbReference type="NCBIfam" id="NF041045">
    <property type="entry name" value="RsbA_anti_sig"/>
    <property type="match status" value="1"/>
</dbReference>
<dbReference type="InterPro" id="IPR047718">
    <property type="entry name" value="RsbA-like_anti_sig"/>
</dbReference>
<dbReference type="PANTHER" id="PTHR35526:SF3">
    <property type="entry name" value="ANTI-SIGMA-F FACTOR RSBW"/>
    <property type="match status" value="1"/>
</dbReference>
<dbReference type="SUPFAM" id="SSF55874">
    <property type="entry name" value="ATPase domain of HSP90 chaperone/DNA topoisomerase II/histidine kinase"/>
    <property type="match status" value="1"/>
</dbReference>
<dbReference type="PANTHER" id="PTHR35526">
    <property type="entry name" value="ANTI-SIGMA-F FACTOR RSBW-RELATED"/>
    <property type="match status" value="1"/>
</dbReference>
<accession>A0A919JDR7</accession>
<proteinExistence type="predicted"/>
<feature type="domain" description="Histidine kinase/HSP90-like ATPase" evidence="2">
    <location>
        <begin position="208"/>
        <end position="322"/>
    </location>
</feature>
<keyword evidence="1" id="KW-0418">Kinase</keyword>
<feature type="domain" description="MEDS" evidence="3">
    <location>
        <begin position="28"/>
        <end position="171"/>
    </location>
</feature>
<name>A0A919JDR7_9ACTN</name>
<dbReference type="AlphaFoldDB" id="A0A919JDR7"/>
<dbReference type="RefSeq" id="WP_203765270.1">
    <property type="nucleotide sequence ID" value="NZ_BAAAYJ010000109.1"/>
</dbReference>
<dbReference type="Proteomes" id="UP000647172">
    <property type="component" value="Unassembled WGS sequence"/>
</dbReference>
<dbReference type="Gene3D" id="3.30.565.10">
    <property type="entry name" value="Histidine kinase-like ATPase, C-terminal domain"/>
    <property type="match status" value="1"/>
</dbReference>
<dbReference type="CDD" id="cd16936">
    <property type="entry name" value="HATPase_RsbW-like"/>
    <property type="match status" value="1"/>
</dbReference>
<keyword evidence="5" id="KW-1185">Reference proteome</keyword>
<evidence type="ECO:0000256" key="1">
    <source>
        <dbReference type="ARBA" id="ARBA00022527"/>
    </source>
</evidence>
<keyword evidence="1" id="KW-0723">Serine/threonine-protein kinase</keyword>
<comment type="caution">
    <text evidence="4">The sequence shown here is derived from an EMBL/GenBank/DDBJ whole genome shotgun (WGS) entry which is preliminary data.</text>
</comment>
<gene>
    <name evidence="4" type="ORF">Ani05nite_08600</name>
</gene>
<evidence type="ECO:0000259" key="2">
    <source>
        <dbReference type="Pfam" id="PF13581"/>
    </source>
</evidence>
<organism evidence="4 5">
    <name type="scientific">Actinoplanes nipponensis</name>
    <dbReference type="NCBI Taxonomy" id="135950"/>
    <lineage>
        <taxon>Bacteria</taxon>
        <taxon>Bacillati</taxon>
        <taxon>Actinomycetota</taxon>
        <taxon>Actinomycetes</taxon>
        <taxon>Micromonosporales</taxon>
        <taxon>Micromonosporaceae</taxon>
        <taxon>Actinoplanes</taxon>
    </lineage>
</organism>
<sequence>MTGAAPAVAAFAEQEVVAAMAPSEVCCHSALLYASAEEYLVEVMGFVRGGLAAGEPVAVAVPPAHLVMIEDALRGDAGRVRLIDMTDVGRNPGRILPAVLYAFADAFPADRVRIVSEPVWPGRTPEELAACVQHEALVNLALAERPIAIMCPYARPALDEAALADVLATHPTVIQGEGLLRSERYAATDVLAAADRPLPEPVGALHMSFDLANLGRVRQAAVAQARRSGMPERRVNTVAVVVSELATNAIKHGGGGGTLRIWTGDGMLTGDVRDRGRLDDPLAGRRPVPPTQLSGRGLLLVNLMTDLVRTRFAADGTTVRFAMAIGEPAGGEGSGHG</sequence>
<evidence type="ECO:0000313" key="4">
    <source>
        <dbReference type="EMBL" id="GIE47326.1"/>
    </source>
</evidence>
<reference evidence="4" key="1">
    <citation type="submission" date="2021-01" db="EMBL/GenBank/DDBJ databases">
        <title>Whole genome shotgun sequence of Actinoplanes nipponensis NBRC 14063.</title>
        <authorList>
            <person name="Komaki H."/>
            <person name="Tamura T."/>
        </authorList>
    </citation>
    <scope>NUCLEOTIDE SEQUENCE</scope>
    <source>
        <strain evidence="4">NBRC 14063</strain>
    </source>
</reference>
<dbReference type="InterPro" id="IPR036890">
    <property type="entry name" value="HATPase_C_sf"/>
</dbReference>
<protein>
    <submittedName>
        <fullName evidence="4">Anti-sigma regulatory factor</fullName>
    </submittedName>
</protein>